<feature type="non-terminal residue" evidence="1">
    <location>
        <position position="1"/>
    </location>
</feature>
<dbReference type="EMBL" id="KB097571">
    <property type="protein sequence ID" value="ESN94297.1"/>
    <property type="molecule type" value="Genomic_DNA"/>
</dbReference>
<evidence type="ECO:0008006" key="2">
    <source>
        <dbReference type="Google" id="ProtNLM"/>
    </source>
</evidence>
<accession>V3UA32</accession>
<reference evidence="1" key="1">
    <citation type="journal article" date="2013" name="Nature">
        <title>Insights into bilaterian evolution from three spiralian genomes.</title>
        <authorList>
            <person name="Simakov O."/>
            <person name="Marletaz F."/>
            <person name="Cho S.J."/>
            <person name="Edsinger-Gonzales E."/>
            <person name="Havlak P."/>
            <person name="Hellsten U."/>
            <person name="Kuo D.H."/>
            <person name="Larsson T."/>
            <person name="Lv J."/>
            <person name="Arendt D."/>
            <person name="Savage R."/>
            <person name="Osoegawa K."/>
            <person name="de Jong P."/>
            <person name="Grimwood J."/>
            <person name="Chapman J.A."/>
            <person name="Shapiro H."/>
            <person name="Aerts A."/>
            <person name="Otillar R.P."/>
            <person name="Terry A.Y."/>
            <person name="Boore J.L."/>
            <person name="Grigoriev I.V."/>
            <person name="Lindberg D.R."/>
            <person name="Seaver E.C."/>
            <person name="Weisblat D.A."/>
            <person name="Putnam N.H."/>
            <person name="Rokhsar D.S."/>
        </authorList>
    </citation>
    <scope>NUCLEOTIDE SEQUENCE</scope>
</reference>
<gene>
    <name evidence="1" type="ORF">HELRODRAFT_69082</name>
</gene>
<protein>
    <recommendedName>
        <fullName evidence="2">Endonuclease/exonuclease/phosphatase domain-containing protein</fullName>
    </recommendedName>
</protein>
<proteinExistence type="predicted"/>
<organism evidence="1">
    <name type="scientific">Helobdella robusta</name>
    <name type="common">Californian leech</name>
    <dbReference type="NCBI Taxonomy" id="6412"/>
    <lineage>
        <taxon>Eukaryota</taxon>
        <taxon>Metazoa</taxon>
        <taxon>Spiralia</taxon>
        <taxon>Lophotrochozoa</taxon>
        <taxon>Annelida</taxon>
        <taxon>Clitellata</taxon>
        <taxon>Hirudinea</taxon>
        <taxon>Rhynchobdellida</taxon>
        <taxon>Glossiphoniidae</taxon>
        <taxon>Helobdella</taxon>
    </lineage>
</organism>
<dbReference type="RefSeq" id="XP_009027253.1">
    <property type="nucleotide sequence ID" value="XM_009029005.1"/>
</dbReference>
<sequence>LWAAFSDTISTIPKSETILIGGDLNGHVGKKKMVLTMYMTVLAIENEMKMATASLSLLKITGFVY</sequence>
<dbReference type="HOGENOM" id="CLU_2852147_0_0_1"/>
<name>V3UA32_HELRO</name>
<dbReference type="GeneID" id="20214292"/>
<evidence type="ECO:0000313" key="1">
    <source>
        <dbReference type="EMBL" id="ESN94297.1"/>
    </source>
</evidence>